<accession>A0A7C9TQV8</accession>
<keyword evidence="1" id="KW-0472">Membrane</keyword>
<dbReference type="Proteomes" id="UP000479756">
    <property type="component" value="Unassembled WGS sequence"/>
</dbReference>
<keyword evidence="3" id="KW-0808">Transferase</keyword>
<feature type="transmembrane region" description="Helical" evidence="1">
    <location>
        <begin position="334"/>
        <end position="356"/>
    </location>
</feature>
<feature type="transmembrane region" description="Helical" evidence="1">
    <location>
        <begin position="290"/>
        <end position="313"/>
    </location>
</feature>
<gene>
    <name evidence="3" type="ORF">G3T37_06580</name>
</gene>
<dbReference type="RefSeq" id="WP_163472713.1">
    <property type="nucleotide sequence ID" value="NZ_JAAGWZ010000002.1"/>
</dbReference>
<dbReference type="GO" id="GO:0016020">
    <property type="term" value="C:membrane"/>
    <property type="evidence" value="ECO:0007669"/>
    <property type="project" value="TreeGrafter"/>
</dbReference>
<dbReference type="EMBL" id="JAAGWZ010000002">
    <property type="protein sequence ID" value="NEM91020.1"/>
    <property type="molecule type" value="Genomic_DNA"/>
</dbReference>
<feature type="transmembrane region" description="Helical" evidence="1">
    <location>
        <begin position="91"/>
        <end position="113"/>
    </location>
</feature>
<feature type="transmembrane region" description="Helical" evidence="1">
    <location>
        <begin position="49"/>
        <end position="70"/>
    </location>
</feature>
<keyword evidence="3" id="KW-0012">Acyltransferase</keyword>
<feature type="transmembrane region" description="Helical" evidence="1">
    <location>
        <begin position="157"/>
        <end position="174"/>
    </location>
</feature>
<dbReference type="PANTHER" id="PTHR23028:SF53">
    <property type="entry name" value="ACYL_TRANSF_3 DOMAIN-CONTAINING PROTEIN"/>
    <property type="match status" value="1"/>
</dbReference>
<feature type="transmembrane region" description="Helical" evidence="1">
    <location>
        <begin position="362"/>
        <end position="382"/>
    </location>
</feature>
<evidence type="ECO:0000313" key="4">
    <source>
        <dbReference type="Proteomes" id="UP000479756"/>
    </source>
</evidence>
<dbReference type="InterPro" id="IPR050879">
    <property type="entry name" value="Acyltransferase_3"/>
</dbReference>
<feature type="transmembrane region" description="Helical" evidence="1">
    <location>
        <begin position="250"/>
        <end position="270"/>
    </location>
</feature>
<keyword evidence="4" id="KW-1185">Reference proteome</keyword>
<evidence type="ECO:0000259" key="2">
    <source>
        <dbReference type="Pfam" id="PF01757"/>
    </source>
</evidence>
<feature type="transmembrane region" description="Helical" evidence="1">
    <location>
        <begin position="12"/>
        <end position="29"/>
    </location>
</feature>
<keyword evidence="1" id="KW-0812">Transmembrane</keyword>
<evidence type="ECO:0000256" key="1">
    <source>
        <dbReference type="SAM" id="Phobius"/>
    </source>
</evidence>
<dbReference type="InterPro" id="IPR002656">
    <property type="entry name" value="Acyl_transf_3_dom"/>
</dbReference>
<dbReference type="AlphaFoldDB" id="A0A7C9TQV8"/>
<comment type="caution">
    <text evidence="3">The sequence shown here is derived from an EMBL/GenBank/DDBJ whole genome shotgun (WGS) entry which is preliminary data.</text>
</comment>
<dbReference type="Pfam" id="PF01757">
    <property type="entry name" value="Acyl_transf_3"/>
    <property type="match status" value="1"/>
</dbReference>
<proteinExistence type="predicted"/>
<sequence length="400" mass="43842">MTTRFPRPQLPALTGIRALAALWVVTRHFRTELIDAFPPLRVLAPVFNAGYLGVDLFFILSGFILTYTHFDRMTDRFSWRSAVGFLWLRIGRVWPLTAAVLVLFGAVFALQYATSGNPAFAAQADVGRLMQHLLLVQAWTAHPLDWNGLDWSISAEWLAYLVFSVGIVALAAYARVAARRMTVILIAALTLPMIVVGSTMQDDTILLFSPNSYTIAPGVVALRVLTEFWIGALLAILLSARLGEGRPLRFPLATVASIAALVVVVLAPVLDAHPWIRHGQPQFRDGVDMIARTGTIVVLPLFVLVIAGLAVAPRDPLARVLATRPLQLGGRVSFALYLSHPLVIGAGVTLLARLGSPALRDLVTVGVLVAAWVFAWVLWRFIEEPCRKLARRMLPRTIAV</sequence>
<dbReference type="PANTHER" id="PTHR23028">
    <property type="entry name" value="ACETYLTRANSFERASE"/>
    <property type="match status" value="1"/>
</dbReference>
<name>A0A7C9TQV8_9MICO</name>
<organism evidence="3 4">
    <name type="scientific">Galbitalea soli</name>
    <dbReference type="NCBI Taxonomy" id="1268042"/>
    <lineage>
        <taxon>Bacteria</taxon>
        <taxon>Bacillati</taxon>
        <taxon>Actinomycetota</taxon>
        <taxon>Actinomycetes</taxon>
        <taxon>Micrococcales</taxon>
        <taxon>Microbacteriaceae</taxon>
        <taxon>Galbitalea</taxon>
    </lineage>
</organism>
<dbReference type="GO" id="GO:0009103">
    <property type="term" value="P:lipopolysaccharide biosynthetic process"/>
    <property type="evidence" value="ECO:0007669"/>
    <property type="project" value="TreeGrafter"/>
</dbReference>
<feature type="transmembrane region" description="Helical" evidence="1">
    <location>
        <begin position="181"/>
        <end position="200"/>
    </location>
</feature>
<evidence type="ECO:0000313" key="3">
    <source>
        <dbReference type="EMBL" id="NEM91020.1"/>
    </source>
</evidence>
<reference evidence="3 4" key="1">
    <citation type="journal article" date="2014" name="Int. J. Syst. Evol. Microbiol.">
        <title>Description of Galbitalea soli gen. nov., sp. nov., and Frondihabitans sucicola sp. nov.</title>
        <authorList>
            <person name="Kim S.J."/>
            <person name="Lim J.M."/>
            <person name="Ahn J.H."/>
            <person name="Weon H.Y."/>
            <person name="Hamada M."/>
            <person name="Suzuki K."/>
            <person name="Ahn T.Y."/>
            <person name="Kwon S.W."/>
        </authorList>
    </citation>
    <scope>NUCLEOTIDE SEQUENCE [LARGE SCALE GENOMIC DNA]</scope>
    <source>
        <strain evidence="3 4">NBRC 108727</strain>
    </source>
</reference>
<protein>
    <submittedName>
        <fullName evidence="3">Acyltransferase</fullName>
    </submittedName>
</protein>
<dbReference type="GO" id="GO:0016747">
    <property type="term" value="F:acyltransferase activity, transferring groups other than amino-acyl groups"/>
    <property type="evidence" value="ECO:0007669"/>
    <property type="project" value="InterPro"/>
</dbReference>
<feature type="domain" description="Acyltransferase 3" evidence="2">
    <location>
        <begin position="12"/>
        <end position="379"/>
    </location>
</feature>
<feature type="transmembrane region" description="Helical" evidence="1">
    <location>
        <begin position="220"/>
        <end position="238"/>
    </location>
</feature>
<keyword evidence="1" id="KW-1133">Transmembrane helix</keyword>